<protein>
    <submittedName>
        <fullName evidence="5">Multiple sugar transport system substrate-binding protein</fullName>
    </submittedName>
</protein>
<keyword evidence="3" id="KW-0732">Signal</keyword>
<evidence type="ECO:0000256" key="4">
    <source>
        <dbReference type="SAM" id="MobiDB-lite"/>
    </source>
</evidence>
<dbReference type="PROSITE" id="PS51257">
    <property type="entry name" value="PROKAR_LIPOPROTEIN"/>
    <property type="match status" value="1"/>
</dbReference>
<name>A0A7W3SY44_9BACL</name>
<keyword evidence="2" id="KW-0813">Transport</keyword>
<keyword evidence="5" id="KW-0762">Sugar transport</keyword>
<dbReference type="PANTHER" id="PTHR30061:SF50">
    <property type="entry name" value="MALTOSE_MALTODEXTRIN-BINDING PERIPLASMIC PROTEIN"/>
    <property type="match status" value="1"/>
</dbReference>
<evidence type="ECO:0000256" key="2">
    <source>
        <dbReference type="ARBA" id="ARBA00022448"/>
    </source>
</evidence>
<dbReference type="Pfam" id="PF13416">
    <property type="entry name" value="SBP_bac_8"/>
    <property type="match status" value="1"/>
</dbReference>
<feature type="region of interest" description="Disordered" evidence="4">
    <location>
        <begin position="26"/>
        <end position="49"/>
    </location>
</feature>
<dbReference type="CDD" id="cd14749">
    <property type="entry name" value="PBP2_XBP1_like"/>
    <property type="match status" value="1"/>
</dbReference>
<keyword evidence="6" id="KW-1185">Reference proteome</keyword>
<dbReference type="GO" id="GO:0055052">
    <property type="term" value="C:ATP-binding cassette (ABC) transporter complex, substrate-binding subunit-containing"/>
    <property type="evidence" value="ECO:0007669"/>
    <property type="project" value="TreeGrafter"/>
</dbReference>
<dbReference type="GO" id="GO:1901982">
    <property type="term" value="F:maltose binding"/>
    <property type="evidence" value="ECO:0007669"/>
    <property type="project" value="TreeGrafter"/>
</dbReference>
<dbReference type="Gene3D" id="3.40.190.10">
    <property type="entry name" value="Periplasmic binding protein-like II"/>
    <property type="match status" value="1"/>
</dbReference>
<dbReference type="GO" id="GO:0015768">
    <property type="term" value="P:maltose transport"/>
    <property type="evidence" value="ECO:0007669"/>
    <property type="project" value="TreeGrafter"/>
</dbReference>
<proteinExistence type="inferred from homology"/>
<reference evidence="5 6" key="1">
    <citation type="submission" date="2020-08" db="EMBL/GenBank/DDBJ databases">
        <title>Genomic Encyclopedia of Type Strains, Phase III (KMG-III): the genomes of soil and plant-associated and newly described type strains.</title>
        <authorList>
            <person name="Whitman W."/>
        </authorList>
    </citation>
    <scope>NUCLEOTIDE SEQUENCE [LARGE SCALE GENOMIC DNA]</scope>
    <source>
        <strain evidence="5 6">CECT 8693</strain>
    </source>
</reference>
<comment type="caution">
    <text evidence="5">The sequence shown here is derived from an EMBL/GenBank/DDBJ whole genome shotgun (WGS) entry which is preliminary data.</text>
</comment>
<feature type="compositionally biased region" description="Polar residues" evidence="4">
    <location>
        <begin position="26"/>
        <end position="41"/>
    </location>
</feature>
<dbReference type="GO" id="GO:0042956">
    <property type="term" value="P:maltodextrin transmembrane transport"/>
    <property type="evidence" value="ECO:0007669"/>
    <property type="project" value="TreeGrafter"/>
</dbReference>
<evidence type="ECO:0000256" key="3">
    <source>
        <dbReference type="ARBA" id="ARBA00022729"/>
    </source>
</evidence>
<gene>
    <name evidence="5" type="ORF">FHR92_004880</name>
</gene>
<dbReference type="InterPro" id="IPR006059">
    <property type="entry name" value="SBP"/>
</dbReference>
<evidence type="ECO:0000313" key="6">
    <source>
        <dbReference type="Proteomes" id="UP000567067"/>
    </source>
</evidence>
<dbReference type="AlphaFoldDB" id="A0A7W3SY44"/>
<dbReference type="Proteomes" id="UP000567067">
    <property type="component" value="Unassembled WGS sequence"/>
</dbReference>
<sequence>MQNQKWLGTITTLLIIVLVISGCGSSNNQKVDPKQSNTANESKAPEKSDSDKEVTIEYWQYEFPAKVELIDELIAEFQNLHPNIKVKQTNFPYDQYNQKVATLVPAGKGPDIINLYYGWLPKYVAAGYLQPLPEDSFPTTEIENNYYPLVEAAKIDGSYYAIPTAVRTLALFYNKDLLNKAQITEPPTTWEQLVETSVKLTETDAKGQFVIEGLAWEPGAQLHHWYRDGLLPQAGGQDLSEDRRKILWADTPAGLEAFQYLLDFAIKHKVGINGFYENDSNAFMNGYAALNIDGSFRLGSIKNDFANLNFGVAPLPSYKSKSTPSSFWANAIPNNVEGEKLNAAAEFLKFLTSKEVQEKWVDRIGELPAQKAVASQDKYVNDEKLGPFIAQLDYSRAHFFIDETQEKTLFVDATNEVLVNNVPVEKAFTDLVAKVQKLYDDYWAEVDKKS</sequence>
<accession>A0A7W3SY44</accession>
<dbReference type="PANTHER" id="PTHR30061">
    <property type="entry name" value="MALTOSE-BINDING PERIPLASMIC PROTEIN"/>
    <property type="match status" value="1"/>
</dbReference>
<dbReference type="SUPFAM" id="SSF53850">
    <property type="entry name" value="Periplasmic binding protein-like II"/>
    <property type="match status" value="1"/>
</dbReference>
<evidence type="ECO:0000313" key="5">
    <source>
        <dbReference type="EMBL" id="MBA9088381.1"/>
    </source>
</evidence>
<comment type="similarity">
    <text evidence="1">Belongs to the bacterial solute-binding protein 1 family.</text>
</comment>
<organism evidence="5 6">
    <name type="scientific">Fontibacillus solani</name>
    <dbReference type="NCBI Taxonomy" id="1572857"/>
    <lineage>
        <taxon>Bacteria</taxon>
        <taxon>Bacillati</taxon>
        <taxon>Bacillota</taxon>
        <taxon>Bacilli</taxon>
        <taxon>Bacillales</taxon>
        <taxon>Paenibacillaceae</taxon>
        <taxon>Fontibacillus</taxon>
    </lineage>
</organism>
<evidence type="ECO:0000256" key="1">
    <source>
        <dbReference type="ARBA" id="ARBA00008520"/>
    </source>
</evidence>
<dbReference type="RefSeq" id="WP_312870117.1">
    <property type="nucleotide sequence ID" value="NZ_JACJIP010000049.1"/>
</dbReference>
<dbReference type="EMBL" id="JACJIP010000049">
    <property type="protein sequence ID" value="MBA9088381.1"/>
    <property type="molecule type" value="Genomic_DNA"/>
</dbReference>